<feature type="compositionally biased region" description="Polar residues" evidence="1">
    <location>
        <begin position="145"/>
        <end position="168"/>
    </location>
</feature>
<gene>
    <name evidence="2" type="ORF">GA0061099_10344</name>
</gene>
<name>A0A1C3XKC2_9BRAD</name>
<reference evidence="2 3" key="1">
    <citation type="submission" date="2016-08" db="EMBL/GenBank/DDBJ databases">
        <authorList>
            <person name="Seilhamer J.J."/>
        </authorList>
    </citation>
    <scope>NUCLEOTIDE SEQUENCE [LARGE SCALE GENOMIC DNA]</scope>
    <source>
        <strain evidence="2 3">CCBAU 10071</strain>
    </source>
</reference>
<evidence type="ECO:0000256" key="1">
    <source>
        <dbReference type="SAM" id="MobiDB-lite"/>
    </source>
</evidence>
<evidence type="ECO:0000313" key="3">
    <source>
        <dbReference type="Proteomes" id="UP000183174"/>
    </source>
</evidence>
<dbReference type="EMBL" id="FMAE01000034">
    <property type="protein sequence ID" value="SCB52516.1"/>
    <property type="molecule type" value="Genomic_DNA"/>
</dbReference>
<organism evidence="2 3">
    <name type="scientific">Bradyrhizobium yuanmingense</name>
    <dbReference type="NCBI Taxonomy" id="108015"/>
    <lineage>
        <taxon>Bacteria</taxon>
        <taxon>Pseudomonadati</taxon>
        <taxon>Pseudomonadota</taxon>
        <taxon>Alphaproteobacteria</taxon>
        <taxon>Hyphomicrobiales</taxon>
        <taxon>Nitrobacteraceae</taxon>
        <taxon>Bradyrhizobium</taxon>
    </lineage>
</organism>
<sequence length="189" mass="19988">MDPAAFAALVERCAPTAMARPLTAIVRQASSFEPLLITIYGRKPIPIQATDRDEAIQLATEAIASGQQVRTGLAQLDAEDTKKAGLTAATTFDPCQHIAGLGRLFDLRLQAASIKSANHDQATAEVVASFASKSPSRASEAGIQPTATTGRNRPSGDTTINPPATSASEHPRWDVYHSGQGTSAFVYER</sequence>
<feature type="region of interest" description="Disordered" evidence="1">
    <location>
        <begin position="130"/>
        <end position="175"/>
    </location>
</feature>
<dbReference type="Proteomes" id="UP000183174">
    <property type="component" value="Unassembled WGS sequence"/>
</dbReference>
<proteinExistence type="predicted"/>
<dbReference type="AlphaFoldDB" id="A0A1C3XKC2"/>
<protein>
    <submittedName>
        <fullName evidence="2">Type IV secretion system protein VirB1</fullName>
    </submittedName>
</protein>
<evidence type="ECO:0000313" key="2">
    <source>
        <dbReference type="EMBL" id="SCB52516.1"/>
    </source>
</evidence>
<dbReference type="RefSeq" id="WP_074448522.1">
    <property type="nucleotide sequence ID" value="NZ_FMAE01000034.1"/>
</dbReference>
<accession>A0A1C3XKC2</accession>